<keyword evidence="3" id="KW-0808">Transferase</keyword>
<feature type="domain" description="E3 UFM1-protein ligase-like C-terminal" evidence="10">
    <location>
        <begin position="686"/>
        <end position="807"/>
    </location>
</feature>
<feature type="domain" description="E3 UFM1-protein ligase 1-like" evidence="9">
    <location>
        <begin position="586"/>
        <end position="680"/>
    </location>
</feature>
<organism evidence="11 12">
    <name type="scientific">Felis catus</name>
    <name type="common">Cat</name>
    <name type="synonym">Felis silvestris catus</name>
    <dbReference type="NCBI Taxonomy" id="9685"/>
    <lineage>
        <taxon>Eukaryota</taxon>
        <taxon>Metazoa</taxon>
        <taxon>Chordata</taxon>
        <taxon>Craniata</taxon>
        <taxon>Vertebrata</taxon>
        <taxon>Euteleostomi</taxon>
        <taxon>Mammalia</taxon>
        <taxon>Eutheria</taxon>
        <taxon>Laurasiatheria</taxon>
        <taxon>Carnivora</taxon>
        <taxon>Feliformia</taxon>
        <taxon>Felidae</taxon>
        <taxon>Felinae</taxon>
        <taxon>Felis</taxon>
    </lineage>
</organism>
<dbReference type="Pfam" id="PF09743">
    <property type="entry name" value="E3_UFM1_ligase"/>
    <property type="match status" value="1"/>
</dbReference>
<comment type="subunit">
    <text evidence="6">Catalytic component of the UFM1 ribosome E3 ligase (UREL) complex, composed of UFL1, DDRGK1 and CDK5RAP3. Interacts with E2-like enzyme UFC1. Interacts with RELA. Interacts with NBN; promoting recruitment to double-strand breaks following DNA damage. Interacts (when phosphorylated) with YWHAG/14-3-3-gamma; sequestering UFL1 and preventing its association with PDCD1/PD-1 substrate.</text>
</comment>
<dbReference type="InterPro" id="IPR056579">
    <property type="entry name" value="Ufl1_N"/>
</dbReference>
<dbReference type="Pfam" id="PF23659">
    <property type="entry name" value="UFL1"/>
    <property type="match status" value="1"/>
</dbReference>
<evidence type="ECO:0000256" key="7">
    <source>
        <dbReference type="SAM" id="MobiDB-lite"/>
    </source>
</evidence>
<evidence type="ECO:0000256" key="1">
    <source>
        <dbReference type="ARBA" id="ARBA00010789"/>
    </source>
</evidence>
<evidence type="ECO:0000256" key="6">
    <source>
        <dbReference type="ARBA" id="ARBA00046645"/>
    </source>
</evidence>
<evidence type="ECO:0000256" key="3">
    <source>
        <dbReference type="ARBA" id="ARBA00022679"/>
    </source>
</evidence>
<reference evidence="11" key="2">
    <citation type="submission" date="2025-08" db="UniProtKB">
        <authorList>
            <consortium name="Ensembl"/>
        </authorList>
    </citation>
    <scope>IDENTIFICATION</scope>
    <source>
        <strain evidence="11">breed Abyssinian</strain>
    </source>
</reference>
<name>A0ABI7WWA1_FELCA</name>
<feature type="region of interest" description="Disordered" evidence="7">
    <location>
        <begin position="769"/>
        <end position="791"/>
    </location>
</feature>
<dbReference type="InterPro" id="IPR018611">
    <property type="entry name" value="Ufl1"/>
</dbReference>
<dbReference type="PANTHER" id="PTHR31057:SF0">
    <property type="entry name" value="E3 UFM1-PROTEIN LIGASE 1"/>
    <property type="match status" value="1"/>
</dbReference>
<feature type="domain" description="E3 UFM1-protein ligase 1-like N-terminal" evidence="8">
    <location>
        <begin position="7"/>
        <end position="284"/>
    </location>
</feature>
<feature type="compositionally biased region" description="Acidic residues" evidence="7">
    <location>
        <begin position="777"/>
        <end position="788"/>
    </location>
</feature>
<dbReference type="Pfam" id="PF25870">
    <property type="entry name" value="WHD_UFL1_5th"/>
    <property type="match status" value="1"/>
</dbReference>
<dbReference type="InterPro" id="IPR056761">
    <property type="entry name" value="Ufl1-like_C"/>
</dbReference>
<evidence type="ECO:0000256" key="4">
    <source>
        <dbReference type="ARBA" id="ARBA00022786"/>
    </source>
</evidence>
<reference evidence="11 12" key="1">
    <citation type="submission" date="2021-02" db="EMBL/GenBank/DDBJ databases">
        <title>Safari Cat Assemblies.</title>
        <authorList>
            <person name="Bredemeyer K.R."/>
            <person name="Murphy W.J."/>
        </authorList>
    </citation>
    <scope>NUCLEOTIDE SEQUENCE [LARGE SCALE GENOMIC DNA]</scope>
</reference>
<dbReference type="InterPro" id="IPR056580">
    <property type="entry name" value="Ufl1_dom"/>
</dbReference>
<comment type="similarity">
    <text evidence="1">Belongs to the UFL1 family.</text>
</comment>
<proteinExistence type="inferred from homology"/>
<protein>
    <recommendedName>
        <fullName evidence="2">E3 UFM1-protein ligase 1</fullName>
    </recommendedName>
    <alternativeName>
        <fullName evidence="5">E3 UFM1-protein transferase 1</fullName>
    </alternativeName>
</protein>
<dbReference type="PANTHER" id="PTHR31057">
    <property type="entry name" value="E3 UFM1-PROTEIN LIGASE 1"/>
    <property type="match status" value="1"/>
</dbReference>
<dbReference type="GeneTree" id="ENSGT00390000002112"/>
<sequence length="819" mass="92453">MADAWEEIRRLAADFQRAQFAEATQRLSERNCIEIVNKLIAQKQLDVVHTLDGKEYITPAQISKEMRDELHVRGGRVNIVDLQQVINVDLTHIESRIGDIVKSEKHVQLVLGQLIDDNYLDRLAEEVNDKLQESGQVTISELCKTYDLPGNFLTQALTQRLGRIINGHIDLDNRGVIFTEAFVARHKARIRGLFSAITRPTAVNSLISKYGFQEQLLYSVLEELVNSGRLRGTVVGGRQDKAVFVPDIYSRTQSTWVDSFFRQNGYLEFDALSRLGIPDAVSYIKKRYKTTQLLFLKAACVGQGLVDQVEASVEEAISSGTWVDIAPLLPSSLSVEDAAMLLQQVMRAFSKQASAVVFSDTVVVSEKFINNCTELFSELMHQKAEKEMKNNPVHLITEEDLKQVSILESINTSKKDKKDERRRKATEGSGSVRGGGGGNAREYKIKKIKKKGRKEEDSDDESSHTGKKKAEITFMFQDEIEDFLRKHVQDAPEEFISELAEYLIKPLNKTYLEVVRSVFMSSTSSASGTGRKRTIKDLQEEVSNLYNNIRLFEKGVKFFTGILGAVFFIDSHNCSWTLILIKHLYFPDDTQATLTKHLLKTVCTDITNLIFNFLASDLMMAVDDPATITNEVRKKILSKLSEETKVALTKLHSSLNEKSIEDFLSCLDSAAEACDIMVKRGDKKRERQILFQHRQALAEQLKVTEDPALILHLTSVLLFQFSTHSMLHAPGRCVPQIIAFLSSKIPEDQHTLLVKYQGLVVKHLVSQNKKTGQGDDPLSDELDKEQEDITNTTRKELQELSSSIKDLVLKSRKSSMTEE</sequence>
<evidence type="ECO:0000259" key="9">
    <source>
        <dbReference type="Pfam" id="PF23659"/>
    </source>
</evidence>
<reference evidence="11" key="3">
    <citation type="submission" date="2025-09" db="UniProtKB">
        <authorList>
            <consortium name="Ensembl"/>
        </authorList>
    </citation>
    <scope>IDENTIFICATION</scope>
    <source>
        <strain evidence="11">breed Abyssinian</strain>
    </source>
</reference>
<dbReference type="Ensembl" id="ENSFCTT00005022305.1">
    <property type="protein sequence ID" value="ENSFCTP00005014556.1"/>
    <property type="gene ID" value="ENSFCTG00005007990.1"/>
</dbReference>
<feature type="region of interest" description="Disordered" evidence="7">
    <location>
        <begin position="412"/>
        <end position="468"/>
    </location>
</feature>
<keyword evidence="4" id="KW-0833">Ubl conjugation pathway</keyword>
<evidence type="ECO:0000259" key="10">
    <source>
        <dbReference type="Pfam" id="PF25041"/>
    </source>
</evidence>
<evidence type="ECO:0000259" key="8">
    <source>
        <dbReference type="Pfam" id="PF09743"/>
    </source>
</evidence>
<feature type="compositionally biased region" description="Basic and acidic residues" evidence="7">
    <location>
        <begin position="453"/>
        <end position="468"/>
    </location>
</feature>
<evidence type="ECO:0000313" key="11">
    <source>
        <dbReference type="Ensembl" id="ENSFCTP00005014556.1"/>
    </source>
</evidence>
<evidence type="ECO:0000256" key="5">
    <source>
        <dbReference type="ARBA" id="ARBA00031516"/>
    </source>
</evidence>
<keyword evidence="12" id="KW-1185">Reference proteome</keyword>
<gene>
    <name evidence="11" type="primary">UFL1</name>
</gene>
<dbReference type="Pfam" id="PF25041">
    <property type="entry name" value="UFL1_C"/>
    <property type="match status" value="1"/>
</dbReference>
<evidence type="ECO:0000313" key="12">
    <source>
        <dbReference type="Proteomes" id="UP000823872"/>
    </source>
</evidence>
<evidence type="ECO:0000256" key="2">
    <source>
        <dbReference type="ARBA" id="ARBA00019780"/>
    </source>
</evidence>
<dbReference type="Proteomes" id="UP000823872">
    <property type="component" value="Chromosome B2"/>
</dbReference>
<accession>A0ABI7WWA1</accession>